<gene>
    <name evidence="1" type="ORF">J3R73_000647</name>
</gene>
<dbReference type="Proteomes" id="UP001237448">
    <property type="component" value="Unassembled WGS sequence"/>
</dbReference>
<dbReference type="RefSeq" id="WP_307422322.1">
    <property type="nucleotide sequence ID" value="NZ_JAUSVK010000001.1"/>
</dbReference>
<sequence>MRLLFLGDIVGRSGRNAVADRLPGLRQAWKLDAVVINGENAAGGFGLTEAIYDDIMAAGADVVTLGNHSFDQREALVFIERAPRLLRPANYPKGTPGRGATLIETRSGARLLVVQVMGRIYMDALDDPFAALERELAACPLGLGADAVIVDVHAEATSEKQALGHFADGRASLVVGTHTHVPTADHQILNHGTAYMSDAGMCGDYDSVLGMDKEEPVRRFVQKTPGLRLEPATGEATLSGIAVETDDRTGLAIRIAPVRVGGRLSQAVPDFW</sequence>
<organism evidence="1 2">
    <name type="scientific">Labrys monachus</name>
    <dbReference type="NCBI Taxonomy" id="217067"/>
    <lineage>
        <taxon>Bacteria</taxon>
        <taxon>Pseudomonadati</taxon>
        <taxon>Pseudomonadota</taxon>
        <taxon>Alphaproteobacteria</taxon>
        <taxon>Hyphomicrobiales</taxon>
        <taxon>Xanthobacteraceae</taxon>
        <taxon>Labrys</taxon>
    </lineage>
</organism>
<dbReference type="Pfam" id="PF13277">
    <property type="entry name" value="YmdB"/>
    <property type="match status" value="1"/>
</dbReference>
<dbReference type="PIRSF" id="PIRSF004789">
    <property type="entry name" value="DR1281"/>
    <property type="match status" value="1"/>
</dbReference>
<reference evidence="1 2" key="1">
    <citation type="submission" date="2023-07" db="EMBL/GenBank/DDBJ databases">
        <title>Genomic Encyclopedia of Type Strains, Phase IV (KMG-IV): sequencing the most valuable type-strain genomes for metagenomic binning, comparative biology and taxonomic classification.</title>
        <authorList>
            <person name="Goeker M."/>
        </authorList>
    </citation>
    <scope>NUCLEOTIDE SEQUENCE [LARGE SCALE GENOMIC DNA]</scope>
    <source>
        <strain evidence="1 2">DSM 5896</strain>
    </source>
</reference>
<dbReference type="CDD" id="cd07382">
    <property type="entry name" value="MPP_DR1281"/>
    <property type="match status" value="1"/>
</dbReference>
<dbReference type="EMBL" id="JAUSVK010000001">
    <property type="protein sequence ID" value="MDQ0390855.1"/>
    <property type="molecule type" value="Genomic_DNA"/>
</dbReference>
<dbReference type="PANTHER" id="PTHR36303:SF1">
    <property type="entry name" value="2',3'-CYCLIC-NUCLEOTIDE 2'-PHOSPHODIESTERASE"/>
    <property type="match status" value="1"/>
</dbReference>
<name>A0ABU0F9X2_9HYPH</name>
<dbReference type="InterPro" id="IPR005235">
    <property type="entry name" value="YmdB-like"/>
</dbReference>
<evidence type="ECO:0000313" key="1">
    <source>
        <dbReference type="EMBL" id="MDQ0390855.1"/>
    </source>
</evidence>
<proteinExistence type="predicted"/>
<comment type="caution">
    <text evidence="1">The sequence shown here is derived from an EMBL/GenBank/DDBJ whole genome shotgun (WGS) entry which is preliminary data.</text>
</comment>
<dbReference type="PANTHER" id="PTHR36303">
    <property type="entry name" value="2',3'-CYCLIC-NUCLEOTIDE 2'-PHOSPHODIESTERASE"/>
    <property type="match status" value="1"/>
</dbReference>
<dbReference type="SUPFAM" id="SSF56300">
    <property type="entry name" value="Metallo-dependent phosphatases"/>
    <property type="match status" value="1"/>
</dbReference>
<dbReference type="NCBIfam" id="TIGR00282">
    <property type="entry name" value="TIGR00282 family metallophosphoesterase"/>
    <property type="match status" value="1"/>
</dbReference>
<protein>
    <submittedName>
        <fullName evidence="1">Metallophosphoesterase (TIGR00282 family)</fullName>
    </submittedName>
</protein>
<dbReference type="Gene3D" id="3.60.21.10">
    <property type="match status" value="1"/>
</dbReference>
<accession>A0ABU0F9X2</accession>
<keyword evidence="2" id="KW-1185">Reference proteome</keyword>
<evidence type="ECO:0000313" key="2">
    <source>
        <dbReference type="Proteomes" id="UP001237448"/>
    </source>
</evidence>
<dbReference type="InterPro" id="IPR029052">
    <property type="entry name" value="Metallo-depent_PP-like"/>
</dbReference>